<accession>A0A7J0EG68</accession>
<organism evidence="1 2">
    <name type="scientific">Actinidia rufa</name>
    <dbReference type="NCBI Taxonomy" id="165716"/>
    <lineage>
        <taxon>Eukaryota</taxon>
        <taxon>Viridiplantae</taxon>
        <taxon>Streptophyta</taxon>
        <taxon>Embryophyta</taxon>
        <taxon>Tracheophyta</taxon>
        <taxon>Spermatophyta</taxon>
        <taxon>Magnoliopsida</taxon>
        <taxon>eudicotyledons</taxon>
        <taxon>Gunneridae</taxon>
        <taxon>Pentapetalae</taxon>
        <taxon>asterids</taxon>
        <taxon>Ericales</taxon>
        <taxon>Actinidiaceae</taxon>
        <taxon>Actinidia</taxon>
    </lineage>
</organism>
<evidence type="ECO:0000313" key="1">
    <source>
        <dbReference type="EMBL" id="GFY85380.1"/>
    </source>
</evidence>
<dbReference type="Proteomes" id="UP000585474">
    <property type="component" value="Unassembled WGS sequence"/>
</dbReference>
<proteinExistence type="predicted"/>
<keyword evidence="2" id="KW-1185">Reference proteome</keyword>
<sequence>MWELWRDGAIMPEEGSSEVELLNPVDCSLVAARGLNKELQYFEEVWQQKVYTEEEAFITLKAPNQDKAPSLNEMILDNFSTILGSG</sequence>
<reference evidence="1 2" key="1">
    <citation type="submission" date="2019-07" db="EMBL/GenBank/DDBJ databases">
        <title>De Novo Assembly of kiwifruit Actinidia rufa.</title>
        <authorList>
            <person name="Sugita-Konishi S."/>
            <person name="Sato K."/>
            <person name="Mori E."/>
            <person name="Abe Y."/>
            <person name="Kisaki G."/>
            <person name="Hamano K."/>
            <person name="Suezawa K."/>
            <person name="Otani M."/>
            <person name="Fukuda T."/>
            <person name="Manabe T."/>
            <person name="Gomi K."/>
            <person name="Tabuchi M."/>
            <person name="Akimitsu K."/>
            <person name="Kataoka I."/>
        </authorList>
    </citation>
    <scope>NUCLEOTIDE SEQUENCE [LARGE SCALE GENOMIC DNA]</scope>
    <source>
        <strain evidence="2">cv. Fuchu</strain>
    </source>
</reference>
<evidence type="ECO:0000313" key="2">
    <source>
        <dbReference type="Proteomes" id="UP000585474"/>
    </source>
</evidence>
<dbReference type="EMBL" id="BJWL01000004">
    <property type="protein sequence ID" value="GFY85380.1"/>
    <property type="molecule type" value="Genomic_DNA"/>
</dbReference>
<comment type="caution">
    <text evidence="1">The sequence shown here is derived from an EMBL/GenBank/DDBJ whole genome shotgun (WGS) entry which is preliminary data.</text>
</comment>
<name>A0A7J0EG68_9ERIC</name>
<dbReference type="AlphaFoldDB" id="A0A7J0EG68"/>
<protein>
    <submittedName>
        <fullName evidence="1">Uncharacterized protein</fullName>
    </submittedName>
</protein>
<gene>
    <name evidence="1" type="ORF">Acr_04g0001180</name>
</gene>